<proteinExistence type="inferred from homology"/>
<organism evidence="9 10">
    <name type="scientific">Streptomyces aureus</name>
    <dbReference type="NCBI Taxonomy" id="193461"/>
    <lineage>
        <taxon>Bacteria</taxon>
        <taxon>Bacillati</taxon>
        <taxon>Actinomycetota</taxon>
        <taxon>Actinomycetes</taxon>
        <taxon>Kitasatosporales</taxon>
        <taxon>Streptomycetaceae</taxon>
        <taxon>Streptomyces</taxon>
    </lineage>
</organism>
<feature type="transmembrane region" description="Helical" evidence="8">
    <location>
        <begin position="252"/>
        <end position="275"/>
    </location>
</feature>
<evidence type="ECO:0000256" key="5">
    <source>
        <dbReference type="ARBA" id="ARBA00022989"/>
    </source>
</evidence>
<name>A0ABV4SMM5_9ACTN</name>
<comment type="similarity">
    <text evidence="2 7">Belongs to the purine-cytosine permease (2.A.39) family.</text>
</comment>
<dbReference type="InterPro" id="IPR001248">
    <property type="entry name" value="Pur-cyt_permease"/>
</dbReference>
<keyword evidence="3 7" id="KW-0813">Transport</keyword>
<protein>
    <submittedName>
        <fullName evidence="9">Cytosine permease</fullName>
    </submittedName>
</protein>
<dbReference type="RefSeq" id="WP_372564309.1">
    <property type="nucleotide sequence ID" value="NZ_JBGOSP010000013.1"/>
</dbReference>
<dbReference type="EMBL" id="JBGOSP010000013">
    <property type="protein sequence ID" value="MFA3839523.1"/>
    <property type="molecule type" value="Genomic_DNA"/>
</dbReference>
<evidence type="ECO:0000256" key="1">
    <source>
        <dbReference type="ARBA" id="ARBA00004141"/>
    </source>
</evidence>
<dbReference type="Gene3D" id="1.10.4160.10">
    <property type="entry name" value="Hydantoin permease"/>
    <property type="match status" value="1"/>
</dbReference>
<feature type="transmembrane region" description="Helical" evidence="8">
    <location>
        <begin position="56"/>
        <end position="86"/>
    </location>
</feature>
<feature type="transmembrane region" description="Helical" evidence="8">
    <location>
        <begin position="155"/>
        <end position="174"/>
    </location>
</feature>
<feature type="transmembrane region" description="Helical" evidence="8">
    <location>
        <begin position="406"/>
        <end position="425"/>
    </location>
</feature>
<dbReference type="Proteomes" id="UP001571476">
    <property type="component" value="Unassembled WGS sequence"/>
</dbReference>
<dbReference type="PANTHER" id="PTHR31806">
    <property type="entry name" value="PURINE-CYTOSINE PERMEASE FCY2-RELATED"/>
    <property type="match status" value="1"/>
</dbReference>
<sequence>MAGEIPAEALTVEGSASESGRVIEQRGIEYIPLSERHGRPLNLAGMWAGAVTSPLYVVYGALVVALGLSFAQTVVVILVGSLAYLLAGLASLPGPAAGTTAFGVSRGAFGGNGNRVVSLFNWFLQIGYEALDLSLVVLAALLLLGKAGVPASDGLTVAVIIVGGCLQGVLPLIGHAAVLRVLNWLVAPFVVLFAVLAVLVLPKVHADSGHTAGIPTMLIGLALVMSSGGLGWTMQASDYSRYLPPSTSRSRIVWSVTLGGMVPSALLMLLGAAVATVVPGAADPISGLPRAFASWFLVPYLLLVIVQLCAVNSLNFYSSAVTLQAIGLKVKRWHAVLIDTMICLCLTSLVIFSASFNSFVTDFLLFMIVWFAPWAGIFLVDWLLRRGTYDSRSLMDRHAGIYRRKAGLHIPGVVAQLVGMVASAMWLSTTAWQGPISIATDGSDLSVFMGFVVGGGLYYALARRSVRGEAALTPSPEENDRATLALLAGSPDRDAS</sequence>
<dbReference type="PANTHER" id="PTHR31806:SF1">
    <property type="entry name" value="PURINE-CYTOSINE PERMEASE FCY2-RELATED"/>
    <property type="match status" value="1"/>
</dbReference>
<dbReference type="Pfam" id="PF02133">
    <property type="entry name" value="Transp_cyt_pur"/>
    <property type="match status" value="1"/>
</dbReference>
<feature type="transmembrane region" description="Helical" evidence="8">
    <location>
        <begin position="213"/>
        <end position="232"/>
    </location>
</feature>
<accession>A0ABV4SMM5</accession>
<keyword evidence="5 8" id="KW-1133">Transmembrane helix</keyword>
<feature type="transmembrane region" description="Helical" evidence="8">
    <location>
        <begin position="445"/>
        <end position="462"/>
    </location>
</feature>
<evidence type="ECO:0000256" key="8">
    <source>
        <dbReference type="SAM" id="Phobius"/>
    </source>
</evidence>
<evidence type="ECO:0000256" key="7">
    <source>
        <dbReference type="PIRNR" id="PIRNR002744"/>
    </source>
</evidence>
<evidence type="ECO:0000256" key="6">
    <source>
        <dbReference type="ARBA" id="ARBA00023136"/>
    </source>
</evidence>
<evidence type="ECO:0000313" key="10">
    <source>
        <dbReference type="Proteomes" id="UP001571476"/>
    </source>
</evidence>
<dbReference type="PIRSF" id="PIRSF002744">
    <property type="entry name" value="Pur-cyt_permease"/>
    <property type="match status" value="1"/>
</dbReference>
<feature type="transmembrane region" description="Helical" evidence="8">
    <location>
        <begin position="335"/>
        <end position="357"/>
    </location>
</feature>
<keyword evidence="6 7" id="KW-0472">Membrane</keyword>
<evidence type="ECO:0000313" key="9">
    <source>
        <dbReference type="EMBL" id="MFA3839523.1"/>
    </source>
</evidence>
<feature type="transmembrane region" description="Helical" evidence="8">
    <location>
        <begin position="363"/>
        <end position="385"/>
    </location>
</feature>
<comment type="caution">
    <text evidence="9">The sequence shown here is derived from an EMBL/GenBank/DDBJ whole genome shotgun (WGS) entry which is preliminary data.</text>
</comment>
<feature type="transmembrane region" description="Helical" evidence="8">
    <location>
        <begin position="181"/>
        <end position="201"/>
    </location>
</feature>
<dbReference type="InterPro" id="IPR026030">
    <property type="entry name" value="Pur-cyt_permease_Fcy2/21/22"/>
</dbReference>
<evidence type="ECO:0000256" key="3">
    <source>
        <dbReference type="ARBA" id="ARBA00022448"/>
    </source>
</evidence>
<comment type="subcellular location">
    <subcellularLocation>
        <location evidence="1">Membrane</location>
        <topology evidence="1">Multi-pass membrane protein</topology>
    </subcellularLocation>
</comment>
<feature type="transmembrane region" description="Helical" evidence="8">
    <location>
        <begin position="295"/>
        <end position="314"/>
    </location>
</feature>
<gene>
    <name evidence="9" type="ORF">ACEG43_25680</name>
</gene>
<keyword evidence="4 8" id="KW-0812">Transmembrane</keyword>
<keyword evidence="10" id="KW-1185">Reference proteome</keyword>
<evidence type="ECO:0000256" key="2">
    <source>
        <dbReference type="ARBA" id="ARBA00008974"/>
    </source>
</evidence>
<evidence type="ECO:0000256" key="4">
    <source>
        <dbReference type="ARBA" id="ARBA00022692"/>
    </source>
</evidence>
<reference evidence="9 10" key="1">
    <citation type="submission" date="2024-08" db="EMBL/GenBank/DDBJ databases">
        <title>Genome sequence of Streptomyces aureus CACIA-1.46HGO.</title>
        <authorList>
            <person name="Evangelista-Martinez Z."/>
        </authorList>
    </citation>
    <scope>NUCLEOTIDE SEQUENCE [LARGE SCALE GENOMIC DNA]</scope>
    <source>
        <strain evidence="9 10">CACIA-1.46HGO</strain>
    </source>
</reference>